<accession>A0ABT2YY41</accession>
<protein>
    <submittedName>
        <fullName evidence="1">Uncharacterized protein</fullName>
    </submittedName>
</protein>
<name>A0ABT2YY41_9RHOB</name>
<evidence type="ECO:0000313" key="1">
    <source>
        <dbReference type="EMBL" id="MCV2863750.1"/>
    </source>
</evidence>
<proteinExistence type="predicted"/>
<keyword evidence="2" id="KW-1185">Reference proteome</keyword>
<evidence type="ECO:0000313" key="2">
    <source>
        <dbReference type="Proteomes" id="UP001652503"/>
    </source>
</evidence>
<sequence>MAAVAMSEDFLYDFRNLFTAELLNLRYSNISGKQKDRLTSGRHSPVVVIVFDLGPNGYLHLWQFFDRRLTSVALRKKRELSDKFMK</sequence>
<gene>
    <name evidence="1" type="ORF">OE647_03230</name>
</gene>
<organism evidence="1 2">
    <name type="scientific">Albidovulum sediminicola</name>
    <dbReference type="NCBI Taxonomy" id="2984331"/>
    <lineage>
        <taxon>Bacteria</taxon>
        <taxon>Pseudomonadati</taxon>
        <taxon>Pseudomonadota</taxon>
        <taxon>Alphaproteobacteria</taxon>
        <taxon>Rhodobacterales</taxon>
        <taxon>Paracoccaceae</taxon>
        <taxon>Albidovulum</taxon>
    </lineage>
</organism>
<dbReference type="Proteomes" id="UP001652503">
    <property type="component" value="Unassembled WGS sequence"/>
</dbReference>
<reference evidence="1 2" key="1">
    <citation type="submission" date="2022-10" db="EMBL/GenBank/DDBJ databases">
        <title>Defluviimonas sp. nov., isolated from ocean surface water.</title>
        <authorList>
            <person name="He W."/>
            <person name="Wang L."/>
            <person name="Zhang D.-F."/>
        </authorList>
    </citation>
    <scope>NUCLEOTIDE SEQUENCE [LARGE SCALE GENOMIC DNA]</scope>
    <source>
        <strain evidence="1 2">WL0075</strain>
    </source>
</reference>
<comment type="caution">
    <text evidence="1">The sequence shown here is derived from an EMBL/GenBank/DDBJ whole genome shotgun (WGS) entry which is preliminary data.</text>
</comment>
<dbReference type="EMBL" id="JAOWLA010000002">
    <property type="protein sequence ID" value="MCV2863750.1"/>
    <property type="molecule type" value="Genomic_DNA"/>
</dbReference>